<keyword evidence="2" id="KW-1185">Reference proteome</keyword>
<dbReference type="EMBL" id="CP039353">
    <property type="protein sequence ID" value="QCE07389.1"/>
    <property type="molecule type" value="Genomic_DNA"/>
</dbReference>
<protein>
    <submittedName>
        <fullName evidence="1">Uncharacterized protein</fullName>
    </submittedName>
</protein>
<organism evidence="1 2">
    <name type="scientific">Vigna unguiculata</name>
    <name type="common">Cowpea</name>
    <dbReference type="NCBI Taxonomy" id="3917"/>
    <lineage>
        <taxon>Eukaryota</taxon>
        <taxon>Viridiplantae</taxon>
        <taxon>Streptophyta</taxon>
        <taxon>Embryophyta</taxon>
        <taxon>Tracheophyta</taxon>
        <taxon>Spermatophyta</taxon>
        <taxon>Magnoliopsida</taxon>
        <taxon>eudicotyledons</taxon>
        <taxon>Gunneridae</taxon>
        <taxon>Pentapetalae</taxon>
        <taxon>rosids</taxon>
        <taxon>fabids</taxon>
        <taxon>Fabales</taxon>
        <taxon>Fabaceae</taxon>
        <taxon>Papilionoideae</taxon>
        <taxon>50 kb inversion clade</taxon>
        <taxon>NPAAA clade</taxon>
        <taxon>indigoferoid/millettioid clade</taxon>
        <taxon>Phaseoleae</taxon>
        <taxon>Vigna</taxon>
    </lineage>
</organism>
<evidence type="ECO:0000313" key="1">
    <source>
        <dbReference type="EMBL" id="QCE07389.1"/>
    </source>
</evidence>
<accession>A0A4D6N4I8</accession>
<sequence>MNYRAEMRVEQNQKNEVNQGSYGRLRKAVAETLAEGLTAAVLDEKLVIIAQASSYRLSKSSRNSPLFLFELSFRRGTSTLSEEQFRLVEKVSLKQELAESHIAASVRALIQTRMHNLSEITFVA</sequence>
<evidence type="ECO:0000313" key="2">
    <source>
        <dbReference type="Proteomes" id="UP000501690"/>
    </source>
</evidence>
<dbReference type="Proteomes" id="UP000501690">
    <property type="component" value="Linkage Group LG9"/>
</dbReference>
<proteinExistence type="predicted"/>
<name>A0A4D6N4I8_VIGUN</name>
<dbReference type="AlphaFoldDB" id="A0A4D6N4I8"/>
<gene>
    <name evidence="1" type="ORF">DEO72_LG9g2408</name>
</gene>
<reference evidence="1 2" key="1">
    <citation type="submission" date="2019-04" db="EMBL/GenBank/DDBJ databases">
        <title>An improved genome assembly and genetic linkage map for asparagus bean, Vigna unguiculata ssp. sesquipedialis.</title>
        <authorList>
            <person name="Xia Q."/>
            <person name="Zhang R."/>
            <person name="Dong Y."/>
        </authorList>
    </citation>
    <scope>NUCLEOTIDE SEQUENCE [LARGE SCALE GENOMIC DNA]</scope>
    <source>
        <tissue evidence="1">Leaf</tissue>
    </source>
</reference>